<dbReference type="GO" id="GO:0005737">
    <property type="term" value="C:cytoplasm"/>
    <property type="evidence" value="ECO:0007669"/>
    <property type="project" value="UniProtKB-SubCell"/>
</dbReference>
<dbReference type="SUPFAM" id="SSF50324">
    <property type="entry name" value="Inorganic pyrophosphatase"/>
    <property type="match status" value="1"/>
</dbReference>
<dbReference type="AlphaFoldDB" id="A0A1F6D147"/>
<dbReference type="EC" id="3.6.1.1" evidence="7"/>
<dbReference type="InterPro" id="IPR036649">
    <property type="entry name" value="Pyrophosphatase_sf"/>
</dbReference>
<comment type="function">
    <text evidence="7">Catalyzes the hydrolysis of inorganic pyrophosphate (PPi) forming two phosphate ions.</text>
</comment>
<dbReference type="PROSITE" id="PS00387">
    <property type="entry name" value="PPASE"/>
    <property type="match status" value="1"/>
</dbReference>
<evidence type="ECO:0000313" key="8">
    <source>
        <dbReference type="EMBL" id="OGG55011.1"/>
    </source>
</evidence>
<dbReference type="CDD" id="cd00412">
    <property type="entry name" value="pyrophosphatase"/>
    <property type="match status" value="1"/>
</dbReference>
<accession>A0A1F6D147</accession>
<dbReference type="FunFam" id="3.90.80.10:FF:000003">
    <property type="entry name" value="Inorganic pyrophosphatase"/>
    <property type="match status" value="1"/>
</dbReference>
<comment type="catalytic activity">
    <reaction evidence="6 7">
        <text>diphosphate + H2O = 2 phosphate + H(+)</text>
        <dbReference type="Rhea" id="RHEA:24576"/>
        <dbReference type="ChEBI" id="CHEBI:15377"/>
        <dbReference type="ChEBI" id="CHEBI:15378"/>
        <dbReference type="ChEBI" id="CHEBI:33019"/>
        <dbReference type="ChEBI" id="CHEBI:43474"/>
        <dbReference type="EC" id="3.6.1.1"/>
    </reaction>
</comment>
<dbReference type="GO" id="GO:0000287">
    <property type="term" value="F:magnesium ion binding"/>
    <property type="evidence" value="ECO:0007669"/>
    <property type="project" value="UniProtKB-UniRule"/>
</dbReference>
<evidence type="ECO:0000256" key="1">
    <source>
        <dbReference type="ARBA" id="ARBA00001946"/>
    </source>
</evidence>
<feature type="binding site" evidence="7">
    <location>
        <position position="103"/>
    </location>
    <ligand>
        <name>Mg(2+)</name>
        <dbReference type="ChEBI" id="CHEBI:18420"/>
        <label>1</label>
    </ligand>
</feature>
<protein>
    <recommendedName>
        <fullName evidence="7">Inorganic pyrophosphatase</fullName>
        <ecNumber evidence="7">3.6.1.1</ecNumber>
    </recommendedName>
    <alternativeName>
        <fullName evidence="7">Pyrophosphate phospho-hydrolase</fullName>
        <shortName evidence="7">PPase</shortName>
    </alternativeName>
</protein>
<comment type="similarity">
    <text evidence="7">Belongs to the PPase family.</text>
</comment>
<proteinExistence type="inferred from homology"/>
<comment type="cofactor">
    <cofactor evidence="1 7">
        <name>Mg(2+)</name>
        <dbReference type="ChEBI" id="CHEBI:18420"/>
    </cofactor>
</comment>
<gene>
    <name evidence="7" type="primary">ppa</name>
    <name evidence="8" type="ORF">A3D62_03135</name>
</gene>
<feature type="binding site" evidence="7">
    <location>
        <position position="66"/>
    </location>
    <ligand>
        <name>Mg(2+)</name>
        <dbReference type="ChEBI" id="CHEBI:18420"/>
        <label>1</label>
    </ligand>
</feature>
<dbReference type="GO" id="GO:0004427">
    <property type="term" value="F:inorganic diphosphate phosphatase activity"/>
    <property type="evidence" value="ECO:0007669"/>
    <property type="project" value="UniProtKB-UniRule"/>
</dbReference>
<dbReference type="HAMAP" id="MF_00209">
    <property type="entry name" value="Inorganic_PPase"/>
    <property type="match status" value="1"/>
</dbReference>
<dbReference type="PANTHER" id="PTHR10286">
    <property type="entry name" value="INORGANIC PYROPHOSPHATASE"/>
    <property type="match status" value="1"/>
</dbReference>
<organism evidence="8 9">
    <name type="scientific">Candidatus Kaiserbacteria bacterium RIFCSPHIGHO2_02_FULL_49_11</name>
    <dbReference type="NCBI Taxonomy" id="1798489"/>
    <lineage>
        <taxon>Bacteria</taxon>
        <taxon>Candidatus Kaiseribacteriota</taxon>
    </lineage>
</organism>
<feature type="binding site" evidence="7">
    <location>
        <position position="140"/>
    </location>
    <ligand>
        <name>substrate</name>
    </ligand>
</feature>
<keyword evidence="3 7" id="KW-0479">Metal-binding</keyword>
<keyword evidence="2 7" id="KW-0963">Cytoplasm</keyword>
<keyword evidence="5 7" id="KW-0460">Magnesium</keyword>
<evidence type="ECO:0000256" key="5">
    <source>
        <dbReference type="ARBA" id="ARBA00022842"/>
    </source>
</evidence>
<evidence type="ECO:0000256" key="7">
    <source>
        <dbReference type="HAMAP-Rule" id="MF_00209"/>
    </source>
</evidence>
<feature type="binding site" evidence="7">
    <location>
        <position position="44"/>
    </location>
    <ligand>
        <name>substrate</name>
    </ligand>
</feature>
<feature type="binding site" evidence="7">
    <location>
        <position position="56"/>
    </location>
    <ligand>
        <name>substrate</name>
    </ligand>
</feature>
<evidence type="ECO:0000313" key="9">
    <source>
        <dbReference type="Proteomes" id="UP000177659"/>
    </source>
</evidence>
<dbReference type="Pfam" id="PF00719">
    <property type="entry name" value="Pyrophosphatase"/>
    <property type="match status" value="1"/>
</dbReference>
<comment type="subcellular location">
    <subcellularLocation>
        <location evidence="7">Cytoplasm</location>
    </subcellularLocation>
</comment>
<dbReference type="Gene3D" id="3.90.80.10">
    <property type="entry name" value="Inorganic pyrophosphatase"/>
    <property type="match status" value="1"/>
</dbReference>
<comment type="subunit">
    <text evidence="7">Homohexamer.</text>
</comment>
<evidence type="ECO:0000256" key="6">
    <source>
        <dbReference type="ARBA" id="ARBA00047820"/>
    </source>
</evidence>
<sequence>MDLWRETPLGEKVPEEFNTIIEIPKGSFNKYEIDKETGLIKLDRANYSATPYPFDYGFAPQTYWEDNDPLDVVVLTTFPLYPSIVVLVRPVAVMEMIDSGKSDYKIIAVPADDRRWDNVKDLEDVNEHNLKEFKHFFETYKQLNGKSDVVEVKGYKGRAEAIETIKKSIKMYQEKFPAA</sequence>
<feature type="binding site" evidence="7">
    <location>
        <position position="71"/>
    </location>
    <ligand>
        <name>Mg(2+)</name>
        <dbReference type="ChEBI" id="CHEBI:18420"/>
        <label>1</label>
    </ligand>
</feature>
<evidence type="ECO:0000256" key="4">
    <source>
        <dbReference type="ARBA" id="ARBA00022801"/>
    </source>
</evidence>
<comment type="caution">
    <text evidence="8">The sequence shown here is derived from an EMBL/GenBank/DDBJ whole genome shotgun (WGS) entry which is preliminary data.</text>
</comment>
<name>A0A1F6D147_9BACT</name>
<evidence type="ECO:0000256" key="3">
    <source>
        <dbReference type="ARBA" id="ARBA00022723"/>
    </source>
</evidence>
<feature type="binding site" evidence="7">
    <location>
        <position position="30"/>
    </location>
    <ligand>
        <name>substrate</name>
    </ligand>
</feature>
<evidence type="ECO:0000256" key="2">
    <source>
        <dbReference type="ARBA" id="ARBA00022490"/>
    </source>
</evidence>
<dbReference type="EMBL" id="MFLC01000025">
    <property type="protein sequence ID" value="OGG55011.1"/>
    <property type="molecule type" value="Genomic_DNA"/>
</dbReference>
<dbReference type="Proteomes" id="UP000177659">
    <property type="component" value="Unassembled WGS sequence"/>
</dbReference>
<dbReference type="InterPro" id="IPR008162">
    <property type="entry name" value="Pyrophosphatase"/>
</dbReference>
<feature type="binding site" evidence="7">
    <location>
        <position position="71"/>
    </location>
    <ligand>
        <name>Mg(2+)</name>
        <dbReference type="ChEBI" id="CHEBI:18420"/>
        <label>2</label>
    </ligand>
</feature>
<reference evidence="8 9" key="1">
    <citation type="journal article" date="2016" name="Nat. Commun.">
        <title>Thousands of microbial genomes shed light on interconnected biogeochemical processes in an aquifer system.</title>
        <authorList>
            <person name="Anantharaman K."/>
            <person name="Brown C.T."/>
            <person name="Hug L.A."/>
            <person name="Sharon I."/>
            <person name="Castelle C.J."/>
            <person name="Probst A.J."/>
            <person name="Thomas B.C."/>
            <person name="Singh A."/>
            <person name="Wilkins M.J."/>
            <person name="Karaoz U."/>
            <person name="Brodie E.L."/>
            <person name="Williams K.H."/>
            <person name="Hubbard S.S."/>
            <person name="Banfield J.F."/>
        </authorList>
    </citation>
    <scope>NUCLEOTIDE SEQUENCE [LARGE SCALE GENOMIC DNA]</scope>
</reference>
<keyword evidence="4 7" id="KW-0378">Hydrolase</keyword>
<dbReference type="GO" id="GO:0006796">
    <property type="term" value="P:phosphate-containing compound metabolic process"/>
    <property type="evidence" value="ECO:0007669"/>
    <property type="project" value="InterPro"/>
</dbReference>